<keyword evidence="5" id="KW-1185">Reference proteome</keyword>
<evidence type="ECO:0000256" key="2">
    <source>
        <dbReference type="SAM" id="MobiDB-lite"/>
    </source>
</evidence>
<dbReference type="InterPro" id="IPR029069">
    <property type="entry name" value="HotDog_dom_sf"/>
</dbReference>
<feature type="transmembrane region" description="Helical" evidence="3">
    <location>
        <begin position="26"/>
        <end position="43"/>
    </location>
</feature>
<reference evidence="4 5" key="1">
    <citation type="submission" date="2022-09" db="EMBL/GenBank/DDBJ databases">
        <authorList>
            <person name="Palmer J.M."/>
        </authorList>
    </citation>
    <scope>NUCLEOTIDE SEQUENCE [LARGE SCALE GENOMIC DNA]</scope>
    <source>
        <strain evidence="4 5">DSM 7382</strain>
    </source>
</reference>
<dbReference type="InterPro" id="IPR051490">
    <property type="entry name" value="THEM6_lcsJ_thioesterase"/>
</dbReference>
<dbReference type="SUPFAM" id="SSF54637">
    <property type="entry name" value="Thioesterase/thiol ester dehydrase-isomerase"/>
    <property type="match status" value="1"/>
</dbReference>
<keyword evidence="3" id="KW-0472">Membrane</keyword>
<evidence type="ECO:0000313" key="4">
    <source>
        <dbReference type="EMBL" id="KAK7683863.1"/>
    </source>
</evidence>
<dbReference type="PANTHER" id="PTHR12475">
    <property type="match status" value="1"/>
</dbReference>
<comment type="similarity">
    <text evidence="1">Belongs to the lcsJ thioesterase family.</text>
</comment>
<proteinExistence type="inferred from homology"/>
<keyword evidence="3" id="KW-0812">Transmembrane</keyword>
<dbReference type="PANTHER" id="PTHR12475:SF4">
    <property type="entry name" value="PROTEIN THEM6"/>
    <property type="match status" value="1"/>
</dbReference>
<name>A0AAW0FS38_9APHY</name>
<evidence type="ECO:0000313" key="5">
    <source>
        <dbReference type="Proteomes" id="UP001385951"/>
    </source>
</evidence>
<keyword evidence="3" id="KW-1133">Transmembrane helix</keyword>
<evidence type="ECO:0000256" key="3">
    <source>
        <dbReference type="SAM" id="Phobius"/>
    </source>
</evidence>
<organism evidence="4 5">
    <name type="scientific">Cerrena zonata</name>
    <dbReference type="NCBI Taxonomy" id="2478898"/>
    <lineage>
        <taxon>Eukaryota</taxon>
        <taxon>Fungi</taxon>
        <taxon>Dikarya</taxon>
        <taxon>Basidiomycota</taxon>
        <taxon>Agaricomycotina</taxon>
        <taxon>Agaricomycetes</taxon>
        <taxon>Polyporales</taxon>
        <taxon>Cerrenaceae</taxon>
        <taxon>Cerrena</taxon>
    </lineage>
</organism>
<dbReference type="Proteomes" id="UP001385951">
    <property type="component" value="Unassembled WGS sequence"/>
</dbReference>
<accession>A0AAW0FS38</accession>
<sequence>MRRAVALYPIYRATRTIPFLRALSRSYPVLLKFIAIFLFLVNLRSWPLTWHLRVWRPVVQIKVRQLLAQLSWILQPRKIRNAKNEQFLESLSPVGVNPLDMTCSYKTWAGPDDCDFNLHLSNSCYAKNLDAARFKTSATFFPALFTSGGWVALGATHYTFIREIPILSKYEMISNLLCWDQKWIYIVTRYITRGKNQKGSITIPKLVHSSSTSSVNGKFPSYPPTSTQPSGSSAIIELPDFGPSSTTFKQFISTEALSAEEQGATLNCIAISRMCFKFGRITCPPSLVIACEGFSNQLSKSEMQFQVPYSHVNPPPHYKKHVLPLRNPDLDNGSLKRMNKFLKGGWREVPEDQRWWEEALGGAIEERRSANMELVDGLRSGMDGLREMYFSVE</sequence>
<protein>
    <submittedName>
        <fullName evidence="4">Uncharacterized protein</fullName>
    </submittedName>
</protein>
<feature type="region of interest" description="Disordered" evidence="2">
    <location>
        <begin position="210"/>
        <end position="230"/>
    </location>
</feature>
<evidence type="ECO:0000256" key="1">
    <source>
        <dbReference type="ARBA" id="ARBA00038476"/>
    </source>
</evidence>
<comment type="caution">
    <text evidence="4">The sequence shown here is derived from an EMBL/GenBank/DDBJ whole genome shotgun (WGS) entry which is preliminary data.</text>
</comment>
<dbReference type="Pfam" id="PF13279">
    <property type="entry name" value="4HBT_2"/>
    <property type="match status" value="1"/>
</dbReference>
<gene>
    <name evidence="4" type="ORF">QCA50_013241</name>
</gene>
<dbReference type="AlphaFoldDB" id="A0AAW0FS38"/>
<dbReference type="EMBL" id="JASBNA010000029">
    <property type="protein sequence ID" value="KAK7683863.1"/>
    <property type="molecule type" value="Genomic_DNA"/>
</dbReference>